<feature type="non-terminal residue" evidence="2">
    <location>
        <position position="1"/>
    </location>
</feature>
<name>A0A9W8EFT6_9FUNG</name>
<sequence>QHADPSMARESSVHYESRLHGNSPEALSLARRHFTLNRFKQAASQPQSQQQMSATQMQGSSAQVPQAQHRSYASGHQQAQPPIHRGQSSYVPPQSHRSYADYRGAPRAQYPAHVNGVDHHDPHWPRDGQRQPVYPSRPGSPSRHNGY</sequence>
<organism evidence="2 3">
    <name type="scientific">Coemansia thaxteri</name>
    <dbReference type="NCBI Taxonomy" id="2663907"/>
    <lineage>
        <taxon>Eukaryota</taxon>
        <taxon>Fungi</taxon>
        <taxon>Fungi incertae sedis</taxon>
        <taxon>Zoopagomycota</taxon>
        <taxon>Kickxellomycotina</taxon>
        <taxon>Kickxellomycetes</taxon>
        <taxon>Kickxellales</taxon>
        <taxon>Kickxellaceae</taxon>
        <taxon>Coemansia</taxon>
    </lineage>
</organism>
<feature type="compositionally biased region" description="Basic and acidic residues" evidence="1">
    <location>
        <begin position="116"/>
        <end position="129"/>
    </location>
</feature>
<evidence type="ECO:0000256" key="1">
    <source>
        <dbReference type="SAM" id="MobiDB-lite"/>
    </source>
</evidence>
<dbReference type="AlphaFoldDB" id="A0A9W8EFT6"/>
<gene>
    <name evidence="2" type="ORF">H4R26_006262</name>
</gene>
<proteinExistence type="predicted"/>
<accession>A0A9W8EFT6</accession>
<feature type="compositionally biased region" description="Low complexity" evidence="1">
    <location>
        <begin position="41"/>
        <end position="63"/>
    </location>
</feature>
<feature type="region of interest" description="Disordered" evidence="1">
    <location>
        <begin position="1"/>
        <end position="147"/>
    </location>
</feature>
<protein>
    <submittedName>
        <fullName evidence="2">Uncharacterized protein</fullName>
    </submittedName>
</protein>
<dbReference type="EMBL" id="JANBQF010001890">
    <property type="protein sequence ID" value="KAJ1995312.1"/>
    <property type="molecule type" value="Genomic_DNA"/>
</dbReference>
<dbReference type="Proteomes" id="UP001150907">
    <property type="component" value="Unassembled WGS sequence"/>
</dbReference>
<reference evidence="2" key="1">
    <citation type="submission" date="2022-07" db="EMBL/GenBank/DDBJ databases">
        <title>Phylogenomic reconstructions and comparative analyses of Kickxellomycotina fungi.</title>
        <authorList>
            <person name="Reynolds N.K."/>
            <person name="Stajich J.E."/>
            <person name="Barry K."/>
            <person name="Grigoriev I.V."/>
            <person name="Crous P."/>
            <person name="Smith M.E."/>
        </authorList>
    </citation>
    <scope>NUCLEOTIDE SEQUENCE</scope>
    <source>
        <strain evidence="2">IMI 214461</strain>
    </source>
</reference>
<comment type="caution">
    <text evidence="2">The sequence shown here is derived from an EMBL/GenBank/DDBJ whole genome shotgun (WGS) entry which is preliminary data.</text>
</comment>
<feature type="compositionally biased region" description="Polar residues" evidence="1">
    <location>
        <begin position="64"/>
        <end position="97"/>
    </location>
</feature>
<evidence type="ECO:0000313" key="2">
    <source>
        <dbReference type="EMBL" id="KAJ1995312.1"/>
    </source>
</evidence>
<keyword evidence="3" id="KW-1185">Reference proteome</keyword>
<evidence type="ECO:0000313" key="3">
    <source>
        <dbReference type="Proteomes" id="UP001150907"/>
    </source>
</evidence>